<sequence length="419" mass="46649">MTAKQLRNKIVTYFVSIVVLLSILFSLVTLMFSFVVEDTFFYQILNSEKQQVLSQIKNGQTPAPHFDFITYHKDQSTLPKPVQQALSKAPKQREFSGAKNTHYHIAYLDDNQRQQHILLAEVSQQLVVNRLTNKLFYFSFGLLCFGILLALVLALGTVKLSKTLLNPLDDLMTIVDNSPVEKLPTKFAAQFKQNEIGRFAQTLEAALVRVSAFITREQQFTRDVSHELRTPLTVSQGAVTLLTHTELSQAQQKFVTRISDANQQMHEIIETLLALAREKHRDTEHTNLKSVIENCIIKNQALLKDVAIDISLADNANVAMGALELSLVVQNLLQNAIYHGQGSHIKIEFQDNVLTIADNGKGLTDTLSSQSVFEAGQRGPNSHGSGIGLSLVKRLCEKYGVDVSLNSDNGGVTITLIFT</sequence>
<dbReference type="InterPro" id="IPR036097">
    <property type="entry name" value="HisK_dim/P_sf"/>
</dbReference>
<keyword evidence="11" id="KW-1185">Reference proteome</keyword>
<dbReference type="PANTHER" id="PTHR45436:SF5">
    <property type="entry name" value="SENSOR HISTIDINE KINASE TRCS"/>
    <property type="match status" value="1"/>
</dbReference>
<organism evidence="10 11">
    <name type="scientific">Pseudoalteromonas spongiae</name>
    <dbReference type="NCBI Taxonomy" id="298657"/>
    <lineage>
        <taxon>Bacteria</taxon>
        <taxon>Pseudomonadati</taxon>
        <taxon>Pseudomonadota</taxon>
        <taxon>Gammaproteobacteria</taxon>
        <taxon>Alteromonadales</taxon>
        <taxon>Pseudoalteromonadaceae</taxon>
        <taxon>Pseudoalteromonas</taxon>
    </lineage>
</organism>
<evidence type="ECO:0000256" key="4">
    <source>
        <dbReference type="ARBA" id="ARBA00022679"/>
    </source>
</evidence>
<evidence type="ECO:0000259" key="9">
    <source>
        <dbReference type="PROSITE" id="PS50109"/>
    </source>
</evidence>
<evidence type="ECO:0000313" key="10">
    <source>
        <dbReference type="EMBL" id="MEI4549791.1"/>
    </source>
</evidence>
<proteinExistence type="predicted"/>
<dbReference type="PROSITE" id="PS50109">
    <property type="entry name" value="HIS_KIN"/>
    <property type="match status" value="1"/>
</dbReference>
<evidence type="ECO:0000256" key="2">
    <source>
        <dbReference type="ARBA" id="ARBA00012438"/>
    </source>
</evidence>
<keyword evidence="5 8" id="KW-0812">Transmembrane</keyword>
<evidence type="ECO:0000256" key="5">
    <source>
        <dbReference type="ARBA" id="ARBA00022692"/>
    </source>
</evidence>
<dbReference type="Proteomes" id="UP001382455">
    <property type="component" value="Unassembled WGS sequence"/>
</dbReference>
<evidence type="ECO:0000256" key="6">
    <source>
        <dbReference type="ARBA" id="ARBA00022777"/>
    </source>
</evidence>
<dbReference type="InterPro" id="IPR036890">
    <property type="entry name" value="HATPase_C_sf"/>
</dbReference>
<dbReference type="GO" id="GO:0016301">
    <property type="term" value="F:kinase activity"/>
    <property type="evidence" value="ECO:0007669"/>
    <property type="project" value="UniProtKB-KW"/>
</dbReference>
<keyword evidence="3" id="KW-0597">Phosphoprotein</keyword>
<dbReference type="Pfam" id="PF02518">
    <property type="entry name" value="HATPase_c"/>
    <property type="match status" value="1"/>
</dbReference>
<evidence type="ECO:0000256" key="3">
    <source>
        <dbReference type="ARBA" id="ARBA00022553"/>
    </source>
</evidence>
<dbReference type="InterPro" id="IPR005467">
    <property type="entry name" value="His_kinase_dom"/>
</dbReference>
<gene>
    <name evidence="10" type="ORF">WAE96_08870</name>
</gene>
<dbReference type="EC" id="2.7.13.3" evidence="2"/>
<accession>A0ABU8EU88</accession>
<dbReference type="InterPro" id="IPR003594">
    <property type="entry name" value="HATPase_dom"/>
</dbReference>
<name>A0ABU8EU88_9GAMM</name>
<dbReference type="Gene3D" id="1.10.287.130">
    <property type="match status" value="1"/>
</dbReference>
<dbReference type="PANTHER" id="PTHR45436">
    <property type="entry name" value="SENSOR HISTIDINE KINASE YKOH"/>
    <property type="match status" value="1"/>
</dbReference>
<evidence type="ECO:0000256" key="7">
    <source>
        <dbReference type="ARBA" id="ARBA00022989"/>
    </source>
</evidence>
<dbReference type="Gene3D" id="3.30.565.10">
    <property type="entry name" value="Histidine kinase-like ATPase, C-terminal domain"/>
    <property type="match status" value="1"/>
</dbReference>
<dbReference type="InterPro" id="IPR050428">
    <property type="entry name" value="TCS_sensor_his_kinase"/>
</dbReference>
<dbReference type="EMBL" id="JBAWKS010000001">
    <property type="protein sequence ID" value="MEI4549791.1"/>
    <property type="molecule type" value="Genomic_DNA"/>
</dbReference>
<keyword evidence="6 10" id="KW-0418">Kinase</keyword>
<dbReference type="Pfam" id="PF00512">
    <property type="entry name" value="HisKA"/>
    <property type="match status" value="1"/>
</dbReference>
<protein>
    <recommendedName>
        <fullName evidence="2">histidine kinase</fullName>
        <ecNumber evidence="2">2.7.13.3</ecNumber>
    </recommendedName>
</protein>
<evidence type="ECO:0000256" key="1">
    <source>
        <dbReference type="ARBA" id="ARBA00000085"/>
    </source>
</evidence>
<evidence type="ECO:0000313" key="11">
    <source>
        <dbReference type="Proteomes" id="UP001382455"/>
    </source>
</evidence>
<dbReference type="CDD" id="cd00082">
    <property type="entry name" value="HisKA"/>
    <property type="match status" value="1"/>
</dbReference>
<evidence type="ECO:0000256" key="8">
    <source>
        <dbReference type="SAM" id="Phobius"/>
    </source>
</evidence>
<dbReference type="SUPFAM" id="SSF47384">
    <property type="entry name" value="Homodimeric domain of signal transducing histidine kinase"/>
    <property type="match status" value="1"/>
</dbReference>
<comment type="catalytic activity">
    <reaction evidence="1">
        <text>ATP + protein L-histidine = ADP + protein N-phospho-L-histidine.</text>
        <dbReference type="EC" id="2.7.13.3"/>
    </reaction>
</comment>
<dbReference type="SUPFAM" id="SSF55874">
    <property type="entry name" value="ATPase domain of HSP90 chaperone/DNA topoisomerase II/histidine kinase"/>
    <property type="match status" value="1"/>
</dbReference>
<feature type="domain" description="Histidine kinase" evidence="9">
    <location>
        <begin position="223"/>
        <end position="419"/>
    </location>
</feature>
<dbReference type="RefSeq" id="WP_336435212.1">
    <property type="nucleotide sequence ID" value="NZ_JBAWKS010000001.1"/>
</dbReference>
<comment type="caution">
    <text evidence="10">The sequence shown here is derived from an EMBL/GenBank/DDBJ whole genome shotgun (WGS) entry which is preliminary data.</text>
</comment>
<dbReference type="InterPro" id="IPR003661">
    <property type="entry name" value="HisK_dim/P_dom"/>
</dbReference>
<reference evidence="10 11" key="1">
    <citation type="submission" date="2023-12" db="EMBL/GenBank/DDBJ databases">
        <title>Friends and Foes: Symbiotic and Algicidal bacterial influence on Karenia brevis blooms.</title>
        <authorList>
            <person name="Fei C."/>
            <person name="Mohamed A.R."/>
            <person name="Booker A."/>
            <person name="Arshad M."/>
            <person name="Klass S."/>
            <person name="Ahn S."/>
            <person name="Gilbert P.M."/>
            <person name="Heil C.A."/>
            <person name="Martinez J.M."/>
            <person name="Amin S.A."/>
        </authorList>
    </citation>
    <scope>NUCLEOTIDE SEQUENCE [LARGE SCALE GENOMIC DNA]</scope>
    <source>
        <strain evidence="10 11">CE15</strain>
    </source>
</reference>
<feature type="transmembrane region" description="Helical" evidence="8">
    <location>
        <begin position="135"/>
        <end position="158"/>
    </location>
</feature>
<keyword evidence="4" id="KW-0808">Transferase</keyword>
<dbReference type="SMART" id="SM00387">
    <property type="entry name" value="HATPase_c"/>
    <property type="match status" value="1"/>
</dbReference>
<dbReference type="SMART" id="SM00388">
    <property type="entry name" value="HisKA"/>
    <property type="match status" value="1"/>
</dbReference>
<feature type="transmembrane region" description="Helical" evidence="8">
    <location>
        <begin position="12"/>
        <end position="36"/>
    </location>
</feature>
<keyword evidence="8" id="KW-0472">Membrane</keyword>
<keyword evidence="7 8" id="KW-1133">Transmembrane helix</keyword>